<feature type="compositionally biased region" description="Gly residues" evidence="1">
    <location>
        <begin position="122"/>
        <end position="146"/>
    </location>
</feature>
<keyword evidence="4" id="KW-1185">Reference proteome</keyword>
<feature type="transmembrane region" description="Helical" evidence="2">
    <location>
        <begin position="161"/>
        <end position="193"/>
    </location>
</feature>
<keyword evidence="2" id="KW-1133">Transmembrane helix</keyword>
<feature type="region of interest" description="Disordered" evidence="1">
    <location>
        <begin position="1"/>
        <end position="153"/>
    </location>
</feature>
<feature type="transmembrane region" description="Helical" evidence="2">
    <location>
        <begin position="259"/>
        <end position="279"/>
    </location>
</feature>
<evidence type="ECO:0008006" key="5">
    <source>
        <dbReference type="Google" id="ProtNLM"/>
    </source>
</evidence>
<feature type="compositionally biased region" description="Basic and acidic residues" evidence="1">
    <location>
        <begin position="200"/>
        <end position="214"/>
    </location>
</feature>
<reference evidence="3 4" key="1">
    <citation type="submission" date="2019-10" db="EMBL/GenBank/DDBJ databases">
        <title>Streptomyces tenebrisbrunneis sp.nov., an endogenous actinomycete isolated from of Lycium ruthenicum.</title>
        <authorList>
            <person name="Ma L."/>
        </authorList>
    </citation>
    <scope>NUCLEOTIDE SEQUENCE [LARGE SCALE GENOMIC DNA]</scope>
    <source>
        <strain evidence="3 4">TRM 66187</strain>
    </source>
</reference>
<dbReference type="EMBL" id="WHPN01000376">
    <property type="protein sequence ID" value="KAF4406252.1"/>
    <property type="molecule type" value="Genomic_DNA"/>
</dbReference>
<comment type="caution">
    <text evidence="3">The sequence shown here is derived from an EMBL/GenBank/DDBJ whole genome shotgun (WGS) entry which is preliminary data.</text>
</comment>
<dbReference type="Proteomes" id="UP000621266">
    <property type="component" value="Unassembled WGS sequence"/>
</dbReference>
<evidence type="ECO:0000313" key="3">
    <source>
        <dbReference type="EMBL" id="KAF4406252.1"/>
    </source>
</evidence>
<feature type="region of interest" description="Disordered" evidence="1">
    <location>
        <begin position="199"/>
        <end position="258"/>
    </location>
</feature>
<name>A0ABQ7FG81_9ACTN</name>
<feature type="compositionally biased region" description="Gly residues" evidence="1">
    <location>
        <begin position="76"/>
        <end position="101"/>
    </location>
</feature>
<feature type="compositionally biased region" description="Basic and acidic residues" evidence="1">
    <location>
        <begin position="63"/>
        <end position="75"/>
    </location>
</feature>
<keyword evidence="2" id="KW-0812">Transmembrane</keyword>
<accession>A0ABQ7FG81</accession>
<feature type="compositionally biased region" description="Polar residues" evidence="1">
    <location>
        <begin position="249"/>
        <end position="258"/>
    </location>
</feature>
<sequence>MPDRRRRAALSLPTLPTAVLRDRRPPSASSALRGDGRDRDGRGGRGTRPGTDRDNPFAPPPEGRPDQEWRPRNPEGGDGSGGSGPGGDGSGGSGSGGSGSGHEGDGQRQNWGRWSSRQPGRHTGGFGTGPRQNGQGGGPGGPGPGGLRWDPTDPNQRRARYALLAGMWGFFFALFSLPEIAMLLGALALYWGVSSLRGKAGRDTGRDGNGKPETPRATAADVSGGTPGHEQTAPAGRGDVPPGAPGPAQNGSRPQTTSAVSGLVTGSLALLIVAATYTFQLVYQDYYTCVEDALTRSSEQNCEKLLPEQLRPLLTTQE</sequence>
<gene>
    <name evidence="3" type="ORF">GCU69_26000</name>
</gene>
<evidence type="ECO:0000256" key="2">
    <source>
        <dbReference type="SAM" id="Phobius"/>
    </source>
</evidence>
<feature type="compositionally biased region" description="Polar residues" evidence="1">
    <location>
        <begin position="107"/>
        <end position="118"/>
    </location>
</feature>
<keyword evidence="2" id="KW-0472">Membrane</keyword>
<proteinExistence type="predicted"/>
<dbReference type="RefSeq" id="WP_156207314.1">
    <property type="nucleotide sequence ID" value="NZ_WHPN01000376.1"/>
</dbReference>
<evidence type="ECO:0000256" key="1">
    <source>
        <dbReference type="SAM" id="MobiDB-lite"/>
    </source>
</evidence>
<feature type="compositionally biased region" description="Basic and acidic residues" evidence="1">
    <location>
        <begin position="34"/>
        <end position="43"/>
    </location>
</feature>
<evidence type="ECO:0000313" key="4">
    <source>
        <dbReference type="Proteomes" id="UP000621266"/>
    </source>
</evidence>
<organism evidence="3 4">
    <name type="scientific">Streptomyces lycii</name>
    <dbReference type="NCBI Taxonomy" id="2654337"/>
    <lineage>
        <taxon>Bacteria</taxon>
        <taxon>Bacillati</taxon>
        <taxon>Actinomycetota</taxon>
        <taxon>Actinomycetes</taxon>
        <taxon>Kitasatosporales</taxon>
        <taxon>Streptomycetaceae</taxon>
        <taxon>Streptomyces</taxon>
    </lineage>
</organism>
<protein>
    <recommendedName>
        <fullName evidence="5">Integral membrane protein</fullName>
    </recommendedName>
</protein>